<dbReference type="AlphaFoldDB" id="A0AAU9KFN6"/>
<gene>
    <name evidence="6" type="ORF">BSTOLATCC_MIC66196</name>
</gene>
<name>A0AAU9KFN6_9CILI</name>
<feature type="domain" description="PHR" evidence="5">
    <location>
        <begin position="500"/>
        <end position="594"/>
    </location>
</feature>
<dbReference type="EMBL" id="CAJZBQ010000064">
    <property type="protein sequence ID" value="CAG9336318.1"/>
    <property type="molecule type" value="Genomic_DNA"/>
</dbReference>
<accession>A0AAU9KFN6</accession>
<evidence type="ECO:0000256" key="2">
    <source>
        <dbReference type="ARBA" id="ARBA00022692"/>
    </source>
</evidence>
<dbReference type="GO" id="GO:0016020">
    <property type="term" value="C:membrane"/>
    <property type="evidence" value="ECO:0007669"/>
    <property type="project" value="UniProtKB-SubCell"/>
</dbReference>
<protein>
    <recommendedName>
        <fullName evidence="5">PHR domain-containing protein</fullName>
    </recommendedName>
</protein>
<dbReference type="PROSITE" id="PS00217">
    <property type="entry name" value="SUGAR_TRANSPORT_2"/>
    <property type="match status" value="1"/>
</dbReference>
<evidence type="ECO:0000256" key="4">
    <source>
        <dbReference type="ARBA" id="ARBA00023136"/>
    </source>
</evidence>
<sequence length="647" mass="74778">MINNRIMSKYSNNFIASNSQGRAEKSLKQERDNLTCLFCKSQPGKYFDVSTFMAYCITCSSQLNTSGFIDLESKALNNIIYEAILPLFNSQKKSLCPERRKWIMHTLSKTNKEMLDVYHWLNTYASSTLKCVNHPWIDAETIDLGKMALFCTFCSKDYPDLLPISENFKIEVQKAAIQVIGTSDIGILNKFILRFMKTREIENLNSLIIEVRDIIYNTSEIKISADSRCQNCLKKLGFGNRTPIRLPCENVMHVICYECLKESSFQCCSLDSQIYKSGFIFEHFPQKYDFPLCCKGSCFFNTQDKKPYKLPCYHYICLECKNSAENPYDFQCHKCYFRTDLNNAKLDWKLINNLTFIEVNCEDHNEQAVTFSSYGVKFFCENCARKVNRLPCKATRSLKVIEDVLECAFSCIYEKLPVFTNTYLVALKNKMNDFKVLSFQEKIKTLALMSLSSNNFSLIFDIKDSIESLRLGKTRSSYYLIKKTFERFKEIYPLYWPSLKSWVVEENQANAITLKSSKYAILYGLLIGGRSDSSETYIKQISITKSKKTTTGLIFLFEFLEKIRNKVNEVSFPNEILMEPNVDYTISVVLTPGKYFNGKPASLDYLVDEKNRILFEVGEPTYEMPFRYGGNNRIGGPILGFIYATFE</sequence>
<comment type="subcellular location">
    <subcellularLocation>
        <location evidence="1">Membrane</location>
        <topology evidence="1">Multi-pass membrane protein</topology>
    </subcellularLocation>
</comment>
<comment type="caution">
    <text evidence="6">The sequence shown here is derived from an EMBL/GenBank/DDBJ whole genome shotgun (WGS) entry which is preliminary data.</text>
</comment>
<evidence type="ECO:0000256" key="1">
    <source>
        <dbReference type="ARBA" id="ARBA00004141"/>
    </source>
</evidence>
<reference evidence="6" key="1">
    <citation type="submission" date="2021-09" db="EMBL/GenBank/DDBJ databases">
        <authorList>
            <consortium name="AG Swart"/>
            <person name="Singh M."/>
            <person name="Singh A."/>
            <person name="Seah K."/>
            <person name="Emmerich C."/>
        </authorList>
    </citation>
    <scope>NUCLEOTIDE SEQUENCE</scope>
    <source>
        <strain evidence="6">ATCC30299</strain>
    </source>
</reference>
<dbReference type="Pfam" id="PF08005">
    <property type="entry name" value="PHR"/>
    <property type="match status" value="1"/>
</dbReference>
<keyword evidence="3" id="KW-1133">Transmembrane helix</keyword>
<evidence type="ECO:0000256" key="3">
    <source>
        <dbReference type="ARBA" id="ARBA00022989"/>
    </source>
</evidence>
<keyword evidence="2" id="KW-0812">Transmembrane</keyword>
<dbReference type="InterPro" id="IPR038648">
    <property type="entry name" value="PHR_sf"/>
</dbReference>
<evidence type="ECO:0000313" key="7">
    <source>
        <dbReference type="Proteomes" id="UP001162131"/>
    </source>
</evidence>
<keyword evidence="7" id="KW-1185">Reference proteome</keyword>
<dbReference type="Gene3D" id="2.60.120.820">
    <property type="entry name" value="PHR domain"/>
    <property type="match status" value="1"/>
</dbReference>
<proteinExistence type="predicted"/>
<evidence type="ECO:0000259" key="5">
    <source>
        <dbReference type="Pfam" id="PF08005"/>
    </source>
</evidence>
<keyword evidence="4" id="KW-0472">Membrane</keyword>
<evidence type="ECO:0000313" key="6">
    <source>
        <dbReference type="EMBL" id="CAG9336318.1"/>
    </source>
</evidence>
<dbReference type="Proteomes" id="UP001162131">
    <property type="component" value="Unassembled WGS sequence"/>
</dbReference>
<dbReference type="GO" id="GO:0022857">
    <property type="term" value="F:transmembrane transporter activity"/>
    <property type="evidence" value="ECO:0007669"/>
    <property type="project" value="InterPro"/>
</dbReference>
<dbReference type="InterPro" id="IPR005829">
    <property type="entry name" value="Sugar_transporter_CS"/>
</dbReference>
<dbReference type="InterPro" id="IPR012983">
    <property type="entry name" value="PHR"/>
</dbReference>
<organism evidence="6 7">
    <name type="scientific">Blepharisma stoltei</name>
    <dbReference type="NCBI Taxonomy" id="1481888"/>
    <lineage>
        <taxon>Eukaryota</taxon>
        <taxon>Sar</taxon>
        <taxon>Alveolata</taxon>
        <taxon>Ciliophora</taxon>
        <taxon>Postciliodesmatophora</taxon>
        <taxon>Heterotrichea</taxon>
        <taxon>Heterotrichida</taxon>
        <taxon>Blepharismidae</taxon>
        <taxon>Blepharisma</taxon>
    </lineage>
</organism>